<evidence type="ECO:0000313" key="6">
    <source>
        <dbReference type="EMBL" id="AWY40648.1"/>
    </source>
</evidence>
<evidence type="ECO:0000256" key="5">
    <source>
        <dbReference type="SAM" id="MobiDB-lite"/>
    </source>
</evidence>
<sequence length="109" mass="12261">MNNSNAPRQAIALKYDGTHAPTLTAKGDEELAEEILRIARDYEVPIYENPELVRLLARMELGDSIPEELYRTIAEIIAFAWNLKGKYPAGQDPDAPVLEKDVTDRGDDY</sequence>
<keyword evidence="6" id="KW-0282">Flagellum</keyword>
<reference evidence="6 7" key="1">
    <citation type="submission" date="2018-05" db="EMBL/GenBank/DDBJ databases">
        <title>Whole genome sequence of Pseudomonas putida JBC17.</title>
        <authorList>
            <person name="Lee Y.H."/>
            <person name="David K."/>
        </authorList>
    </citation>
    <scope>NUCLEOTIDE SEQUENCE [LARGE SCALE GENOMIC DNA]</scope>
    <source>
        <strain evidence="6 7">JBC17</strain>
    </source>
</reference>
<organism evidence="6 7">
    <name type="scientific">Pseudomonas putida</name>
    <name type="common">Arthrobacter siderocapsulatus</name>
    <dbReference type="NCBI Taxonomy" id="303"/>
    <lineage>
        <taxon>Bacteria</taxon>
        <taxon>Pseudomonadati</taxon>
        <taxon>Pseudomonadota</taxon>
        <taxon>Gammaproteobacteria</taxon>
        <taxon>Pseudomonadales</taxon>
        <taxon>Pseudomonadaceae</taxon>
        <taxon>Pseudomonas</taxon>
    </lineage>
</organism>
<keyword evidence="3" id="KW-1006">Bacterial flagellum protein export</keyword>
<comment type="similarity">
    <text evidence="1">Belongs to the type III secretion exporter family.</text>
</comment>
<dbReference type="Gene3D" id="3.40.1690.10">
    <property type="entry name" value="secretion proteins EscU"/>
    <property type="match status" value="1"/>
</dbReference>
<dbReference type="GO" id="GO:0009306">
    <property type="term" value="P:protein secretion"/>
    <property type="evidence" value="ECO:0007669"/>
    <property type="project" value="InterPro"/>
</dbReference>
<feature type="region of interest" description="Disordered" evidence="5">
    <location>
        <begin position="86"/>
        <end position="109"/>
    </location>
</feature>
<feature type="compositionally biased region" description="Basic and acidic residues" evidence="5">
    <location>
        <begin position="97"/>
        <end position="109"/>
    </location>
</feature>
<dbReference type="InterPro" id="IPR006135">
    <property type="entry name" value="T3SS_substrate_exporter"/>
</dbReference>
<keyword evidence="6" id="KW-0969">Cilium</keyword>
<dbReference type="OrthoDB" id="5244399at2"/>
<proteinExistence type="inferred from homology"/>
<accession>A0A2Z4RK57</accession>
<dbReference type="AlphaFoldDB" id="A0A2Z4RK57"/>
<dbReference type="RefSeq" id="WP_110964360.1">
    <property type="nucleotide sequence ID" value="NZ_CP029693.1"/>
</dbReference>
<dbReference type="InterPro" id="IPR029025">
    <property type="entry name" value="T3SS_substrate_exporter_C"/>
</dbReference>
<dbReference type="Proteomes" id="UP000250299">
    <property type="component" value="Chromosome"/>
</dbReference>
<dbReference type="Pfam" id="PF01312">
    <property type="entry name" value="Bac_export_2"/>
    <property type="match status" value="1"/>
</dbReference>
<keyword evidence="3" id="KW-0813">Transport</keyword>
<dbReference type="PANTHER" id="PTHR30531">
    <property type="entry name" value="FLAGELLAR BIOSYNTHETIC PROTEIN FLHB"/>
    <property type="match status" value="1"/>
</dbReference>
<dbReference type="SUPFAM" id="SSF160544">
    <property type="entry name" value="EscU C-terminal domain-like"/>
    <property type="match status" value="1"/>
</dbReference>
<dbReference type="PANTHER" id="PTHR30531:SF12">
    <property type="entry name" value="FLAGELLAR BIOSYNTHETIC PROTEIN FLHB"/>
    <property type="match status" value="1"/>
</dbReference>
<gene>
    <name evidence="6" type="ORF">DKY63_12425</name>
</gene>
<protein>
    <recommendedName>
        <fullName evidence="2">Flagellar biosynthetic protein FlhB</fullName>
    </recommendedName>
</protein>
<comment type="function">
    <text evidence="4">Required for formation of the rod structure in the basal body of the flagellar apparatus. Together with FliI and FliH, may constitute the export apparatus of flagellin.</text>
</comment>
<evidence type="ECO:0000313" key="7">
    <source>
        <dbReference type="Proteomes" id="UP000250299"/>
    </source>
</evidence>
<name>A0A2Z4RK57_PSEPU</name>
<evidence type="ECO:0000256" key="2">
    <source>
        <dbReference type="ARBA" id="ARBA00021622"/>
    </source>
</evidence>
<evidence type="ECO:0000256" key="4">
    <source>
        <dbReference type="ARBA" id="ARBA00025078"/>
    </source>
</evidence>
<keyword evidence="3" id="KW-0653">Protein transport</keyword>
<dbReference type="EMBL" id="CP029693">
    <property type="protein sequence ID" value="AWY40648.1"/>
    <property type="molecule type" value="Genomic_DNA"/>
</dbReference>
<keyword evidence="6" id="KW-0966">Cell projection</keyword>
<evidence type="ECO:0000256" key="1">
    <source>
        <dbReference type="ARBA" id="ARBA00010690"/>
    </source>
</evidence>
<evidence type="ECO:0000256" key="3">
    <source>
        <dbReference type="ARBA" id="ARBA00023225"/>
    </source>
</evidence>
<dbReference type="GO" id="GO:0005886">
    <property type="term" value="C:plasma membrane"/>
    <property type="evidence" value="ECO:0007669"/>
    <property type="project" value="TreeGrafter"/>
</dbReference>